<dbReference type="Proteomes" id="UP001057375">
    <property type="component" value="Unassembled WGS sequence"/>
</dbReference>
<sequence>MWHGKQMARPCLLSFAGAVFCVLVFCVPPACGERGCVVWVCPLKVTCVPSSVHGTPNVATRSSRRPTHAKRHRKQNCPQGESKEYKINVGLCM</sequence>
<evidence type="ECO:0008006" key="5">
    <source>
        <dbReference type="Google" id="ProtNLM"/>
    </source>
</evidence>
<evidence type="ECO:0000256" key="2">
    <source>
        <dbReference type="SAM" id="SignalP"/>
    </source>
</evidence>
<organism evidence="3 4">
    <name type="scientific">Aduncisulcus paluster</name>
    <dbReference type="NCBI Taxonomy" id="2918883"/>
    <lineage>
        <taxon>Eukaryota</taxon>
        <taxon>Metamonada</taxon>
        <taxon>Carpediemonas-like organisms</taxon>
        <taxon>Aduncisulcus</taxon>
    </lineage>
</organism>
<evidence type="ECO:0000256" key="1">
    <source>
        <dbReference type="SAM" id="MobiDB-lite"/>
    </source>
</evidence>
<dbReference type="EMBL" id="BQXS01011766">
    <property type="protein sequence ID" value="GKT16520.1"/>
    <property type="molecule type" value="Genomic_DNA"/>
</dbReference>
<evidence type="ECO:0000313" key="3">
    <source>
        <dbReference type="EMBL" id="GKT16520.1"/>
    </source>
</evidence>
<keyword evidence="4" id="KW-1185">Reference proteome</keyword>
<reference evidence="3" key="1">
    <citation type="submission" date="2022-03" db="EMBL/GenBank/DDBJ databases">
        <title>Draft genome sequence of Aduncisulcus paluster, a free-living microaerophilic Fornicata.</title>
        <authorList>
            <person name="Yuyama I."/>
            <person name="Kume K."/>
            <person name="Tamura T."/>
            <person name="Inagaki Y."/>
            <person name="Hashimoto T."/>
        </authorList>
    </citation>
    <scope>NUCLEOTIDE SEQUENCE</scope>
    <source>
        <strain evidence="3">NY0171</strain>
    </source>
</reference>
<name>A0ABQ5JTF7_9EUKA</name>
<proteinExistence type="predicted"/>
<protein>
    <recommendedName>
        <fullName evidence="5">Secreted protein</fullName>
    </recommendedName>
</protein>
<feature type="region of interest" description="Disordered" evidence="1">
    <location>
        <begin position="58"/>
        <end position="78"/>
    </location>
</feature>
<keyword evidence="2" id="KW-0732">Signal</keyword>
<feature type="signal peptide" evidence="2">
    <location>
        <begin position="1"/>
        <end position="32"/>
    </location>
</feature>
<feature type="chain" id="PRO_5046576314" description="Secreted protein" evidence="2">
    <location>
        <begin position="33"/>
        <end position="93"/>
    </location>
</feature>
<gene>
    <name evidence="3" type="ORF">ADUPG1_010931</name>
</gene>
<comment type="caution">
    <text evidence="3">The sequence shown here is derived from an EMBL/GenBank/DDBJ whole genome shotgun (WGS) entry which is preliminary data.</text>
</comment>
<accession>A0ABQ5JTF7</accession>
<evidence type="ECO:0000313" key="4">
    <source>
        <dbReference type="Proteomes" id="UP001057375"/>
    </source>
</evidence>
<feature type="compositionally biased region" description="Basic residues" evidence="1">
    <location>
        <begin position="62"/>
        <end position="75"/>
    </location>
</feature>